<dbReference type="AlphaFoldDB" id="A0A6M0M7B3"/>
<evidence type="ECO:0000313" key="2">
    <source>
        <dbReference type="Proteomes" id="UP000477402"/>
    </source>
</evidence>
<protein>
    <submittedName>
        <fullName evidence="1">Uncharacterized protein</fullName>
    </submittedName>
</protein>
<reference evidence="1 2" key="1">
    <citation type="submission" date="2019-12" db="EMBL/GenBank/DDBJ databases">
        <title>Draft Genome Sequences of L. lactis strains MS22333, MS22334, MS22336, and MS22337, Isolated from Spontaneous Fermented Camel Milk in Ethiopia.</title>
        <authorList>
            <person name="Bragason E."/>
            <person name="Hansen E.B."/>
            <person name="Guya M.E."/>
            <person name="Berhe T."/>
        </authorList>
    </citation>
    <scope>NUCLEOTIDE SEQUENCE [LARGE SCALE GENOMIC DNA]</scope>
    <source>
        <strain evidence="1 2">MS22336</strain>
    </source>
</reference>
<dbReference type="RefSeq" id="WP_163656479.1">
    <property type="nucleotide sequence ID" value="NZ_WWDH01000001.1"/>
</dbReference>
<sequence length="61" mass="7140">MTDKNILDKLLDEVEKLDLNELLDISCNQDDELKKNVGIALYTYILGKRQEKEINNKDFIL</sequence>
<evidence type="ECO:0000313" key="1">
    <source>
        <dbReference type="EMBL" id="NEX55249.1"/>
    </source>
</evidence>
<dbReference type="Proteomes" id="UP000477402">
    <property type="component" value="Unassembled WGS sequence"/>
</dbReference>
<accession>A0A6M0M7B3</accession>
<dbReference type="EMBL" id="WWDJ01000032">
    <property type="protein sequence ID" value="NEX55249.1"/>
    <property type="molecule type" value="Genomic_DNA"/>
</dbReference>
<proteinExistence type="predicted"/>
<gene>
    <name evidence="1" type="ORF">GTP08_05980</name>
</gene>
<comment type="caution">
    <text evidence="1">The sequence shown here is derived from an EMBL/GenBank/DDBJ whole genome shotgun (WGS) entry which is preliminary data.</text>
</comment>
<organism evidence="1 2">
    <name type="scientific">Lactococcus lactis</name>
    <dbReference type="NCBI Taxonomy" id="1358"/>
    <lineage>
        <taxon>Bacteria</taxon>
        <taxon>Bacillati</taxon>
        <taxon>Bacillota</taxon>
        <taxon>Bacilli</taxon>
        <taxon>Lactobacillales</taxon>
        <taxon>Streptococcaceae</taxon>
        <taxon>Lactococcus</taxon>
    </lineage>
</organism>
<name>A0A6M0M7B3_9LACT</name>